<accession>A0A6C0DTG2</accession>
<reference evidence="1" key="1">
    <citation type="journal article" date="2020" name="Nature">
        <title>Giant virus diversity and host interactions through global metagenomics.</title>
        <authorList>
            <person name="Schulz F."/>
            <person name="Roux S."/>
            <person name="Paez-Espino D."/>
            <person name="Jungbluth S."/>
            <person name="Walsh D.A."/>
            <person name="Denef V.J."/>
            <person name="McMahon K.D."/>
            <person name="Konstantinidis K.T."/>
            <person name="Eloe-Fadrosh E.A."/>
            <person name="Kyrpides N.C."/>
            <person name="Woyke T."/>
        </authorList>
    </citation>
    <scope>NUCLEOTIDE SEQUENCE</scope>
    <source>
        <strain evidence="1">GVMAG-M-3300023174-60</strain>
    </source>
</reference>
<sequence length="239" mass="24495">MTSRDFGFTTLRSAVAYRRNNTLVPPNNVYITSTNGAAIFSDTLTISTINVSTINGGGGGGGGVSSISSGINISTSGTPSIPIINVYINSTLDMNNYGILNCNNLTSNTSPFTISTIGNVNISSNNGTGAVNINGNLAVLSSAITQQIVTSSITTNPGAGGSWANYYGKYTFVNGISPFTLTLPTISVTEGSVLIFRNLDSNPVTIVNVLSGGSPLAANGAASFVYTQYAPGGPIWVSL</sequence>
<proteinExistence type="predicted"/>
<name>A0A6C0DTG2_9ZZZZ</name>
<dbReference type="AlphaFoldDB" id="A0A6C0DTG2"/>
<dbReference type="EMBL" id="MN739677">
    <property type="protein sequence ID" value="QHT20097.1"/>
    <property type="molecule type" value="Genomic_DNA"/>
</dbReference>
<protein>
    <submittedName>
        <fullName evidence="1">Uncharacterized protein</fullName>
    </submittedName>
</protein>
<organism evidence="1">
    <name type="scientific">viral metagenome</name>
    <dbReference type="NCBI Taxonomy" id="1070528"/>
    <lineage>
        <taxon>unclassified sequences</taxon>
        <taxon>metagenomes</taxon>
        <taxon>organismal metagenomes</taxon>
    </lineage>
</organism>
<evidence type="ECO:0000313" key="1">
    <source>
        <dbReference type="EMBL" id="QHT20097.1"/>
    </source>
</evidence>